<dbReference type="AlphaFoldDB" id="A0A2N0PIL7"/>
<reference evidence="2 3" key="1">
    <citation type="submission" date="2016-04" db="EMBL/GenBank/DDBJ databases">
        <title>Genome analyses suggest a sexual origin of heterokaryosis in a supposedly ancient asexual fungus.</title>
        <authorList>
            <person name="Ropars J."/>
            <person name="Sedzielewska K."/>
            <person name="Noel J."/>
            <person name="Charron P."/>
            <person name="Farinelli L."/>
            <person name="Marton T."/>
            <person name="Kruger M."/>
            <person name="Pelin A."/>
            <person name="Brachmann A."/>
            <person name="Corradi N."/>
        </authorList>
    </citation>
    <scope>NUCLEOTIDE SEQUENCE [LARGE SCALE GENOMIC DNA]</scope>
    <source>
        <strain evidence="2 3">A5</strain>
    </source>
</reference>
<evidence type="ECO:0000313" key="3">
    <source>
        <dbReference type="Proteomes" id="UP000232722"/>
    </source>
</evidence>
<evidence type="ECO:0008006" key="4">
    <source>
        <dbReference type="Google" id="ProtNLM"/>
    </source>
</evidence>
<reference evidence="2 3" key="2">
    <citation type="submission" date="2017-09" db="EMBL/GenBank/DDBJ databases">
        <title>Extensive intraspecific genome diversity in a model arbuscular mycorrhizal fungus.</title>
        <authorList>
            <person name="Chen E.C."/>
            <person name="Morin E."/>
            <person name="Beaudet D."/>
            <person name="Noel J."/>
            <person name="Ndikumana S."/>
            <person name="Charron P."/>
            <person name="St-Onge C."/>
            <person name="Giorgi J."/>
            <person name="Grigoriev I.V."/>
            <person name="Roux C."/>
            <person name="Martin F.M."/>
            <person name="Corradi N."/>
        </authorList>
    </citation>
    <scope>NUCLEOTIDE SEQUENCE [LARGE SCALE GENOMIC DNA]</scope>
    <source>
        <strain evidence="2 3">A5</strain>
    </source>
</reference>
<feature type="region of interest" description="Disordered" evidence="1">
    <location>
        <begin position="269"/>
        <end position="316"/>
    </location>
</feature>
<dbReference type="Proteomes" id="UP000232722">
    <property type="component" value="Unassembled WGS sequence"/>
</dbReference>
<feature type="compositionally biased region" description="Polar residues" evidence="1">
    <location>
        <begin position="290"/>
        <end position="304"/>
    </location>
</feature>
<sequence>MKKCWESDSSKRPHIKEIRKTIALWRYAIKNIFHSHINLEDADEFNQAEIIRFGPMKINELDPRFAVNSHPGAIYTSRLLNPLIPESLSISLSSSTLFNKKQEYTSKDLEFDINNVKRSSLSELNSTTQNSVNNNIQCSNAIYTSRPLNEILPIKQEYSSREIELDINDAQWSPLPGVNSTVQNSLYKIAEIKTETQNNEKLVLQDDLGTGLQLKSQDQIICRDGHTTSINNANWCFGRKDSRMGSTTYNKDLVKEFDKLNTEFSDRIKEISGNTEGFKDKGKEGETGDDTLNANKKRSAQSQGAREFRDTDSDKE</sequence>
<feature type="compositionally biased region" description="Basic and acidic residues" evidence="1">
    <location>
        <begin position="277"/>
        <end position="286"/>
    </location>
</feature>
<proteinExistence type="predicted"/>
<gene>
    <name evidence="2" type="ORF">RhiirA5_400251</name>
</gene>
<dbReference type="EMBL" id="LLXJ01000726">
    <property type="protein sequence ID" value="PKC06681.1"/>
    <property type="molecule type" value="Genomic_DNA"/>
</dbReference>
<dbReference type="VEuPathDB" id="FungiDB:RhiirA1_535658"/>
<evidence type="ECO:0000256" key="1">
    <source>
        <dbReference type="SAM" id="MobiDB-lite"/>
    </source>
</evidence>
<accession>A0A2N0PIL7</accession>
<protein>
    <recommendedName>
        <fullName evidence="4">Serine-threonine/tyrosine-protein kinase catalytic domain-containing protein</fullName>
    </recommendedName>
</protein>
<name>A0A2N0PIL7_9GLOM</name>
<dbReference type="VEuPathDB" id="FungiDB:RhiirFUN_007939"/>
<dbReference type="VEuPathDB" id="FungiDB:FUN_014614"/>
<evidence type="ECO:0000313" key="2">
    <source>
        <dbReference type="EMBL" id="PKC06681.1"/>
    </source>
</evidence>
<organism evidence="2 3">
    <name type="scientific">Rhizophagus irregularis</name>
    <dbReference type="NCBI Taxonomy" id="588596"/>
    <lineage>
        <taxon>Eukaryota</taxon>
        <taxon>Fungi</taxon>
        <taxon>Fungi incertae sedis</taxon>
        <taxon>Mucoromycota</taxon>
        <taxon>Glomeromycotina</taxon>
        <taxon>Glomeromycetes</taxon>
        <taxon>Glomerales</taxon>
        <taxon>Glomeraceae</taxon>
        <taxon>Rhizophagus</taxon>
    </lineage>
</organism>
<comment type="caution">
    <text evidence="2">The sequence shown here is derived from an EMBL/GenBank/DDBJ whole genome shotgun (WGS) entry which is preliminary data.</text>
</comment>
<feature type="compositionally biased region" description="Basic and acidic residues" evidence="1">
    <location>
        <begin position="306"/>
        <end position="316"/>
    </location>
</feature>